<dbReference type="CDD" id="cd00156">
    <property type="entry name" value="REC"/>
    <property type="match status" value="1"/>
</dbReference>
<dbReference type="GO" id="GO:0000160">
    <property type="term" value="P:phosphorelay signal transduction system"/>
    <property type="evidence" value="ECO:0007669"/>
    <property type="project" value="UniProtKB-KW"/>
</dbReference>
<dbReference type="Gene3D" id="3.40.50.2300">
    <property type="match status" value="1"/>
</dbReference>
<feature type="domain" description="Response regulatory" evidence="4">
    <location>
        <begin position="7"/>
        <end position="122"/>
    </location>
</feature>
<dbReference type="PROSITE" id="PS50110">
    <property type="entry name" value="RESPONSE_REGULATORY"/>
    <property type="match status" value="1"/>
</dbReference>
<dbReference type="SMART" id="SM00448">
    <property type="entry name" value="REC"/>
    <property type="match status" value="1"/>
</dbReference>
<evidence type="ECO:0000259" key="4">
    <source>
        <dbReference type="PROSITE" id="PS50110"/>
    </source>
</evidence>
<dbReference type="Pfam" id="PF00072">
    <property type="entry name" value="Response_reg"/>
    <property type="match status" value="1"/>
</dbReference>
<name>A0A2S6H4S6_9GAMM</name>
<protein>
    <submittedName>
        <fullName evidence="5">Response regulator receiver domain-containing protein</fullName>
    </submittedName>
</protein>
<organism evidence="5 6">
    <name type="scientific">Methylobacter tundripaludum</name>
    <dbReference type="NCBI Taxonomy" id="173365"/>
    <lineage>
        <taxon>Bacteria</taxon>
        <taxon>Pseudomonadati</taxon>
        <taxon>Pseudomonadota</taxon>
        <taxon>Gammaproteobacteria</taxon>
        <taxon>Methylococcales</taxon>
        <taxon>Methylococcaceae</taxon>
        <taxon>Methylobacter</taxon>
    </lineage>
</organism>
<dbReference type="InterPro" id="IPR001789">
    <property type="entry name" value="Sig_transdc_resp-reg_receiver"/>
</dbReference>
<keyword evidence="1 3" id="KW-0597">Phosphoprotein</keyword>
<sequence>MDSPIKKLLIVDDSKVSRMLIRSHILARRPEWIISEAACGEEAIALIDNDLPDYCTMDINMPGISGTDAAERMLSKYPSIKIVIFSANIQETHQERARLLGTILVAKPVTEKSITLALNCFSDSK</sequence>
<dbReference type="PANTHER" id="PTHR44591">
    <property type="entry name" value="STRESS RESPONSE REGULATOR PROTEIN 1"/>
    <property type="match status" value="1"/>
</dbReference>
<reference evidence="5 6" key="1">
    <citation type="submission" date="2018-02" db="EMBL/GenBank/DDBJ databases">
        <title>Subsurface microbial communities from deep shales in Ohio and West Virginia, USA.</title>
        <authorList>
            <person name="Wrighton K."/>
        </authorList>
    </citation>
    <scope>NUCLEOTIDE SEQUENCE [LARGE SCALE GENOMIC DNA]</scope>
    <source>
        <strain evidence="5 6">OWC-G53F</strain>
    </source>
</reference>
<comment type="caution">
    <text evidence="5">The sequence shown here is derived from an EMBL/GenBank/DDBJ whole genome shotgun (WGS) entry which is preliminary data.</text>
</comment>
<dbReference type="RefSeq" id="WP_258076585.1">
    <property type="nucleotide sequence ID" value="NZ_PTIY01000004.1"/>
</dbReference>
<proteinExistence type="predicted"/>
<dbReference type="EMBL" id="PTIY01000004">
    <property type="protein sequence ID" value="PPK72464.1"/>
    <property type="molecule type" value="Genomic_DNA"/>
</dbReference>
<dbReference type="SUPFAM" id="SSF52172">
    <property type="entry name" value="CheY-like"/>
    <property type="match status" value="1"/>
</dbReference>
<keyword evidence="6" id="KW-1185">Reference proteome</keyword>
<evidence type="ECO:0000313" key="6">
    <source>
        <dbReference type="Proteomes" id="UP000238071"/>
    </source>
</evidence>
<dbReference type="AlphaFoldDB" id="A0A2S6H4S6"/>
<evidence type="ECO:0000313" key="5">
    <source>
        <dbReference type="EMBL" id="PPK72464.1"/>
    </source>
</evidence>
<dbReference type="PANTHER" id="PTHR44591:SF14">
    <property type="entry name" value="PROTEIN PILG"/>
    <property type="match status" value="1"/>
</dbReference>
<keyword evidence="2" id="KW-0902">Two-component regulatory system</keyword>
<dbReference type="InterPro" id="IPR050595">
    <property type="entry name" value="Bact_response_regulator"/>
</dbReference>
<gene>
    <name evidence="5" type="ORF">B0F88_104259</name>
</gene>
<dbReference type="InterPro" id="IPR011006">
    <property type="entry name" value="CheY-like_superfamily"/>
</dbReference>
<evidence type="ECO:0000256" key="1">
    <source>
        <dbReference type="ARBA" id="ARBA00022553"/>
    </source>
</evidence>
<feature type="modified residue" description="4-aspartylphosphate" evidence="3">
    <location>
        <position position="58"/>
    </location>
</feature>
<evidence type="ECO:0000256" key="2">
    <source>
        <dbReference type="ARBA" id="ARBA00023012"/>
    </source>
</evidence>
<dbReference type="Proteomes" id="UP000238071">
    <property type="component" value="Unassembled WGS sequence"/>
</dbReference>
<evidence type="ECO:0000256" key="3">
    <source>
        <dbReference type="PROSITE-ProRule" id="PRU00169"/>
    </source>
</evidence>
<accession>A0A2S6H4S6</accession>